<dbReference type="InterPro" id="IPR002347">
    <property type="entry name" value="SDR_fam"/>
</dbReference>
<dbReference type="Proteomes" id="UP000192448">
    <property type="component" value="Unassembled WGS sequence"/>
</dbReference>
<reference evidence="2 3" key="1">
    <citation type="submission" date="2017-02" db="EMBL/GenBank/DDBJ databases">
        <title>The new phylogeny of genus Mycobacterium.</title>
        <authorList>
            <person name="Tortoli E."/>
            <person name="Trovato A."/>
            <person name="Cirillo D.M."/>
        </authorList>
    </citation>
    <scope>NUCLEOTIDE SEQUENCE [LARGE SCALE GENOMIC DNA]</scope>
    <source>
        <strain evidence="2 3">RW6</strain>
    </source>
</reference>
<dbReference type="Pfam" id="PF00106">
    <property type="entry name" value="adh_short"/>
    <property type="match status" value="1"/>
</dbReference>
<dbReference type="PROSITE" id="PS00061">
    <property type="entry name" value="ADH_SHORT"/>
    <property type="match status" value="1"/>
</dbReference>
<evidence type="ECO:0000313" key="2">
    <source>
        <dbReference type="EMBL" id="ORA35892.1"/>
    </source>
</evidence>
<dbReference type="STRING" id="1927124.BST13_12800"/>
<dbReference type="Gene3D" id="3.40.50.720">
    <property type="entry name" value="NAD(P)-binding Rossmann-like Domain"/>
    <property type="match status" value="1"/>
</dbReference>
<comment type="similarity">
    <text evidence="1">Belongs to the short-chain dehydrogenases/reductases (SDR) family.</text>
</comment>
<name>A0A1X0B0M9_9MYCO</name>
<organism evidence="2 3">
    <name type="scientific">Mycobacterium aquaticum</name>
    <dbReference type="NCBI Taxonomy" id="1927124"/>
    <lineage>
        <taxon>Bacteria</taxon>
        <taxon>Bacillati</taxon>
        <taxon>Actinomycetota</taxon>
        <taxon>Actinomycetes</taxon>
        <taxon>Mycobacteriales</taxon>
        <taxon>Mycobacteriaceae</taxon>
        <taxon>Mycobacterium</taxon>
    </lineage>
</organism>
<comment type="caution">
    <text evidence="2">The sequence shown here is derived from an EMBL/GenBank/DDBJ whole genome shotgun (WGS) entry which is preliminary data.</text>
</comment>
<dbReference type="EMBL" id="MVHF01000010">
    <property type="protein sequence ID" value="ORA35892.1"/>
    <property type="molecule type" value="Genomic_DNA"/>
</dbReference>
<evidence type="ECO:0000313" key="3">
    <source>
        <dbReference type="Proteomes" id="UP000192448"/>
    </source>
</evidence>
<dbReference type="AlphaFoldDB" id="A0A1X0B0M9"/>
<keyword evidence="3" id="KW-1185">Reference proteome</keyword>
<dbReference type="InterPro" id="IPR036291">
    <property type="entry name" value="NAD(P)-bd_dom_sf"/>
</dbReference>
<dbReference type="SUPFAM" id="SSF51735">
    <property type="entry name" value="NAD(P)-binding Rossmann-fold domains"/>
    <property type="match status" value="1"/>
</dbReference>
<proteinExistence type="inferred from homology"/>
<protein>
    <submittedName>
        <fullName evidence="2">Uncharacterized protein</fullName>
    </submittedName>
</protein>
<gene>
    <name evidence="2" type="ORF">BST13_12800</name>
</gene>
<evidence type="ECO:0000256" key="1">
    <source>
        <dbReference type="ARBA" id="ARBA00006484"/>
    </source>
</evidence>
<dbReference type="InterPro" id="IPR020904">
    <property type="entry name" value="Sc_DH/Rdtase_CS"/>
</dbReference>
<accession>A0A1X0B0M9</accession>
<sequence length="77" mass="8339">MKLDSARAWRALAGASVWFRCPNISSVAGRFAAATTERYNATKFGVTAFTEALRQEYAQNITCVCPSSSQAGWTPSC</sequence>